<dbReference type="RefSeq" id="WP_339946356.1">
    <property type="nucleotide sequence ID" value="NZ_BAABGA010000058.1"/>
</dbReference>
<organism evidence="5 6">
    <name type="scientific">Novipirellula rosea</name>
    <dbReference type="NCBI Taxonomy" id="1031540"/>
    <lineage>
        <taxon>Bacteria</taxon>
        <taxon>Pseudomonadati</taxon>
        <taxon>Planctomycetota</taxon>
        <taxon>Planctomycetia</taxon>
        <taxon>Pirellulales</taxon>
        <taxon>Pirellulaceae</taxon>
        <taxon>Novipirellula</taxon>
    </lineage>
</organism>
<dbReference type="PANTHER" id="PTHR30469">
    <property type="entry name" value="MULTIDRUG RESISTANCE PROTEIN MDTA"/>
    <property type="match status" value="1"/>
</dbReference>
<dbReference type="Pfam" id="PF25954">
    <property type="entry name" value="Beta-barrel_RND_2"/>
    <property type="match status" value="1"/>
</dbReference>
<evidence type="ECO:0000313" key="6">
    <source>
        <dbReference type="Proteomes" id="UP001500840"/>
    </source>
</evidence>
<keyword evidence="3" id="KW-1133">Transmembrane helix</keyword>
<evidence type="ECO:0000256" key="2">
    <source>
        <dbReference type="SAM" id="Coils"/>
    </source>
</evidence>
<comment type="similarity">
    <text evidence="1">Belongs to the membrane fusion protein (MFP) (TC 8.A.1) family.</text>
</comment>
<gene>
    <name evidence="5" type="ORF">GCM10023156_45160</name>
</gene>
<evidence type="ECO:0000313" key="5">
    <source>
        <dbReference type="EMBL" id="GAA4461941.1"/>
    </source>
</evidence>
<dbReference type="Gene3D" id="1.10.287.470">
    <property type="entry name" value="Helix hairpin bin"/>
    <property type="match status" value="1"/>
</dbReference>
<proteinExistence type="inferred from homology"/>
<evidence type="ECO:0000259" key="4">
    <source>
        <dbReference type="Pfam" id="PF25954"/>
    </source>
</evidence>
<sequence length="390" mass="41118">MNQVPSKRSRGRWLRTAIGSVVVVAGVLGLLAGIAYAKGRQIKASMSAPPPPEMPVAVTVTAAKSTTFRQTSVVIGNMLAPESIALRNELAGAVTKVLMEPGGEVEKDAVLIQLDDRSEQAQLKSAEASRKLADSALQRARRLNRANANSESELDVAEAELTRAEAMIDELRVRIDKKTLRAPFKARVGLFDLHLGEYLVAGTEITTLEGIADYLKVDFAMPSHVADAVTIGDQVQLRVGTAGLPLTATIVALDASANAISRSVTARARLDNPPAILQPNDSVQVTVPYGPAITARLIPATAVRRGPSGTLVYVVSERDGQLRAESRDVIVAGSEDPNVRIISGVEDGERVVADGSFKVYDGALLSDVTAVTKTASVRAADALGDAGTTK</sequence>
<dbReference type="Gene3D" id="2.40.50.100">
    <property type="match status" value="1"/>
</dbReference>
<dbReference type="Proteomes" id="UP001500840">
    <property type="component" value="Unassembled WGS sequence"/>
</dbReference>
<name>A0ABP8NAC7_9BACT</name>
<keyword evidence="2" id="KW-0175">Coiled coil</keyword>
<keyword evidence="3" id="KW-0812">Transmembrane</keyword>
<comment type="caution">
    <text evidence="5">The sequence shown here is derived from an EMBL/GenBank/DDBJ whole genome shotgun (WGS) entry which is preliminary data.</text>
</comment>
<keyword evidence="3" id="KW-0472">Membrane</keyword>
<feature type="transmembrane region" description="Helical" evidence="3">
    <location>
        <begin position="12"/>
        <end position="37"/>
    </location>
</feature>
<dbReference type="InterPro" id="IPR058792">
    <property type="entry name" value="Beta-barrel_RND_2"/>
</dbReference>
<dbReference type="Gene3D" id="2.40.420.20">
    <property type="match status" value="1"/>
</dbReference>
<dbReference type="EMBL" id="BAABGA010000058">
    <property type="protein sequence ID" value="GAA4461941.1"/>
    <property type="molecule type" value="Genomic_DNA"/>
</dbReference>
<feature type="coiled-coil region" evidence="2">
    <location>
        <begin position="133"/>
        <end position="181"/>
    </location>
</feature>
<dbReference type="PANTHER" id="PTHR30469:SF11">
    <property type="entry name" value="BLL4320 PROTEIN"/>
    <property type="match status" value="1"/>
</dbReference>
<evidence type="ECO:0000256" key="1">
    <source>
        <dbReference type="ARBA" id="ARBA00009477"/>
    </source>
</evidence>
<feature type="domain" description="CusB-like beta-barrel" evidence="4">
    <location>
        <begin position="217"/>
        <end position="287"/>
    </location>
</feature>
<dbReference type="InterPro" id="IPR006143">
    <property type="entry name" value="RND_pump_MFP"/>
</dbReference>
<dbReference type="Gene3D" id="2.40.30.170">
    <property type="match status" value="1"/>
</dbReference>
<accession>A0ABP8NAC7</accession>
<dbReference type="SUPFAM" id="SSF111369">
    <property type="entry name" value="HlyD-like secretion proteins"/>
    <property type="match status" value="1"/>
</dbReference>
<reference evidence="6" key="1">
    <citation type="journal article" date="2019" name="Int. J. Syst. Evol. Microbiol.">
        <title>The Global Catalogue of Microorganisms (GCM) 10K type strain sequencing project: providing services to taxonomists for standard genome sequencing and annotation.</title>
        <authorList>
            <consortium name="The Broad Institute Genomics Platform"/>
            <consortium name="The Broad Institute Genome Sequencing Center for Infectious Disease"/>
            <person name="Wu L."/>
            <person name="Ma J."/>
        </authorList>
    </citation>
    <scope>NUCLEOTIDE SEQUENCE [LARGE SCALE GENOMIC DNA]</scope>
    <source>
        <strain evidence="6">JCM 17759</strain>
    </source>
</reference>
<protein>
    <recommendedName>
        <fullName evidence="4">CusB-like beta-barrel domain-containing protein</fullName>
    </recommendedName>
</protein>
<dbReference type="NCBIfam" id="TIGR01730">
    <property type="entry name" value="RND_mfp"/>
    <property type="match status" value="1"/>
</dbReference>
<keyword evidence="6" id="KW-1185">Reference proteome</keyword>
<evidence type="ECO:0000256" key="3">
    <source>
        <dbReference type="SAM" id="Phobius"/>
    </source>
</evidence>